<keyword evidence="3" id="KW-0808">Transferase</keyword>
<dbReference type="EMBL" id="VUJU01010246">
    <property type="protein sequence ID" value="KAF0715086.1"/>
    <property type="molecule type" value="Genomic_DNA"/>
</dbReference>
<feature type="region of interest" description="Disordered" evidence="2">
    <location>
        <begin position="1"/>
        <end position="30"/>
    </location>
</feature>
<protein>
    <submittedName>
        <fullName evidence="3">Reverse transcriptase domain-containing protein</fullName>
    </submittedName>
</protein>
<organism evidence="3 4">
    <name type="scientific">Aphis craccivora</name>
    <name type="common">Cowpea aphid</name>
    <dbReference type="NCBI Taxonomy" id="307492"/>
    <lineage>
        <taxon>Eukaryota</taxon>
        <taxon>Metazoa</taxon>
        <taxon>Ecdysozoa</taxon>
        <taxon>Arthropoda</taxon>
        <taxon>Hexapoda</taxon>
        <taxon>Insecta</taxon>
        <taxon>Pterygota</taxon>
        <taxon>Neoptera</taxon>
        <taxon>Paraneoptera</taxon>
        <taxon>Hemiptera</taxon>
        <taxon>Sternorrhyncha</taxon>
        <taxon>Aphidomorpha</taxon>
        <taxon>Aphidoidea</taxon>
        <taxon>Aphididae</taxon>
        <taxon>Aphidini</taxon>
        <taxon>Aphis</taxon>
        <taxon>Aphis</taxon>
    </lineage>
</organism>
<evidence type="ECO:0000256" key="2">
    <source>
        <dbReference type="SAM" id="MobiDB-lite"/>
    </source>
</evidence>
<dbReference type="Proteomes" id="UP000478052">
    <property type="component" value="Unassembled WGS sequence"/>
</dbReference>
<feature type="compositionally biased region" description="Low complexity" evidence="2">
    <location>
        <begin position="11"/>
        <end position="29"/>
    </location>
</feature>
<dbReference type="OrthoDB" id="6683395at2759"/>
<keyword evidence="3" id="KW-0548">Nucleotidyltransferase</keyword>
<keyword evidence="4" id="KW-1185">Reference proteome</keyword>
<proteinExistence type="predicted"/>
<feature type="coiled-coil region" evidence="1">
    <location>
        <begin position="66"/>
        <end position="107"/>
    </location>
</feature>
<keyword evidence="1" id="KW-0175">Coiled coil</keyword>
<comment type="caution">
    <text evidence="3">The sequence shown here is derived from an EMBL/GenBank/DDBJ whole genome shotgun (WGS) entry which is preliminary data.</text>
</comment>
<evidence type="ECO:0000313" key="4">
    <source>
        <dbReference type="Proteomes" id="UP000478052"/>
    </source>
</evidence>
<dbReference type="GO" id="GO:0003964">
    <property type="term" value="F:RNA-directed DNA polymerase activity"/>
    <property type="evidence" value="ECO:0007669"/>
    <property type="project" value="UniProtKB-KW"/>
</dbReference>
<accession>A0A6G0VYU5</accession>
<sequence>MSTSPLKPKTRSNSSSSTSTSASTTPKTSQQLTVNDIMKAINNLKKSQTDVLASISKMSKLKTSQFTELKKNFNDLSNNLQVLQAENTSLRNELTTLKSRVESLESISKGKNNTPTSILPDMMLELTEREKCTFNFIVHNLPESCSTIPSERVTSDSKNLTNILSPLAISLPSNFKLIRLGRTQPNITRPLKVILKAKDEVLHIIWTFNTAKRSCPAIPISISRDRTLMERKLVRETYSELKEVKKGNWTS</sequence>
<evidence type="ECO:0000256" key="1">
    <source>
        <dbReference type="SAM" id="Coils"/>
    </source>
</evidence>
<reference evidence="3 4" key="1">
    <citation type="submission" date="2019-08" db="EMBL/GenBank/DDBJ databases">
        <title>Whole genome of Aphis craccivora.</title>
        <authorList>
            <person name="Voronova N.V."/>
            <person name="Shulinski R.S."/>
            <person name="Bandarenka Y.V."/>
            <person name="Zhorov D.G."/>
            <person name="Warner D."/>
        </authorList>
    </citation>
    <scope>NUCLEOTIDE SEQUENCE [LARGE SCALE GENOMIC DNA]</scope>
    <source>
        <strain evidence="3">180601</strain>
        <tissue evidence="3">Whole Body</tissue>
    </source>
</reference>
<evidence type="ECO:0000313" key="3">
    <source>
        <dbReference type="EMBL" id="KAF0715086.1"/>
    </source>
</evidence>
<gene>
    <name evidence="3" type="ORF">FWK35_00036456</name>
</gene>
<name>A0A6G0VYU5_APHCR</name>
<keyword evidence="3" id="KW-0695">RNA-directed DNA polymerase</keyword>
<dbReference type="AlphaFoldDB" id="A0A6G0VYU5"/>